<feature type="compositionally biased region" description="Low complexity" evidence="1">
    <location>
        <begin position="309"/>
        <end position="333"/>
    </location>
</feature>
<name>A0A6A5BAF7_NAEFO</name>
<feature type="region of interest" description="Disordered" evidence="1">
    <location>
        <begin position="687"/>
        <end position="777"/>
    </location>
</feature>
<dbReference type="AlphaFoldDB" id="A0A6A5BAF7"/>
<dbReference type="RefSeq" id="XP_044558920.1">
    <property type="nucleotide sequence ID" value="XM_044710493.1"/>
</dbReference>
<dbReference type="GeneID" id="68114035"/>
<dbReference type="VEuPathDB" id="AmoebaDB:FDP41_006817"/>
<organism evidence="2 3">
    <name type="scientific">Naegleria fowleri</name>
    <name type="common">Brain eating amoeba</name>
    <dbReference type="NCBI Taxonomy" id="5763"/>
    <lineage>
        <taxon>Eukaryota</taxon>
        <taxon>Discoba</taxon>
        <taxon>Heterolobosea</taxon>
        <taxon>Tetramitia</taxon>
        <taxon>Eutetramitia</taxon>
        <taxon>Vahlkampfiidae</taxon>
        <taxon>Naegleria</taxon>
    </lineage>
</organism>
<protein>
    <submittedName>
        <fullName evidence="2">Uncharacterized protein</fullName>
    </submittedName>
</protein>
<dbReference type="EMBL" id="VFQX01000053">
    <property type="protein sequence ID" value="KAF0974207.1"/>
    <property type="molecule type" value="Genomic_DNA"/>
</dbReference>
<feature type="compositionally biased region" description="Low complexity" evidence="1">
    <location>
        <begin position="12"/>
        <end position="21"/>
    </location>
</feature>
<feature type="compositionally biased region" description="Polar residues" evidence="1">
    <location>
        <begin position="22"/>
        <end position="42"/>
    </location>
</feature>
<feature type="compositionally biased region" description="Polar residues" evidence="1">
    <location>
        <begin position="391"/>
        <end position="413"/>
    </location>
</feature>
<dbReference type="VEuPathDB" id="AmoebaDB:NfTy_075480"/>
<gene>
    <name evidence="2" type="ORF">FDP41_006817</name>
</gene>
<feature type="compositionally biased region" description="Acidic residues" evidence="1">
    <location>
        <begin position="711"/>
        <end position="721"/>
    </location>
</feature>
<feature type="compositionally biased region" description="Polar residues" evidence="1">
    <location>
        <begin position="1"/>
        <end position="11"/>
    </location>
</feature>
<proteinExistence type="predicted"/>
<feature type="compositionally biased region" description="Polar residues" evidence="1">
    <location>
        <begin position="490"/>
        <end position="518"/>
    </location>
</feature>
<evidence type="ECO:0000256" key="1">
    <source>
        <dbReference type="SAM" id="MobiDB-lite"/>
    </source>
</evidence>
<feature type="region of interest" description="Disordered" evidence="1">
    <location>
        <begin position="146"/>
        <end position="165"/>
    </location>
</feature>
<feature type="compositionally biased region" description="Polar residues" evidence="1">
    <location>
        <begin position="297"/>
        <end position="308"/>
    </location>
</feature>
<dbReference type="VEuPathDB" id="AmoebaDB:NF0045040"/>
<feature type="compositionally biased region" description="Polar residues" evidence="1">
    <location>
        <begin position="202"/>
        <end position="229"/>
    </location>
</feature>
<feature type="compositionally biased region" description="Polar residues" evidence="1">
    <location>
        <begin position="442"/>
        <end position="464"/>
    </location>
</feature>
<feature type="compositionally biased region" description="Low complexity" evidence="1">
    <location>
        <begin position="287"/>
        <end position="296"/>
    </location>
</feature>
<feature type="compositionally biased region" description="Basic residues" evidence="1">
    <location>
        <begin position="344"/>
        <end position="357"/>
    </location>
</feature>
<dbReference type="OMA" id="RDVNYAI"/>
<feature type="compositionally biased region" description="Basic residues" evidence="1">
    <location>
        <begin position="429"/>
        <end position="438"/>
    </location>
</feature>
<comment type="caution">
    <text evidence="2">The sequence shown here is derived from an EMBL/GenBank/DDBJ whole genome shotgun (WGS) entry which is preliminary data.</text>
</comment>
<accession>A0A6A5BAF7</accession>
<sequence length="881" mass="96774">MNQSPTTTAVTSSHSDSSPHSILNNKGSENQQQSSATTTLHQGSPIHHHHHPQDGESQQEDLSVLLAAKQQKLSQWSSSIGDKLGGMGNVPNHVYPLGSNNSRTNTEQQNTTLVTTNAPTISNTGSHNGGATLVGTNSASTNFPQNAATSQPSATGQFHKVSTSPSTPINTMSNNHMLALSTQNMHVSSQDGAFDQMMMVTNAPNQMPHPSTSINHRQNSCSNGGTMMTSKRSSSSLSSLCTSQQQFSHEVTLPPPSLNSNPSHSSPPPPNLSSTSTTLYYPPPSQPSSSSSSSQNLQHMFSSNSGNHPNKNIATTTTTNNNNNSSSYSSSSATPPPPSVPFNHLHRSSPFHHHHHQHEMPSPSDPYEMVNSSSSSNEKLPSLHSLMEQHAPSTADTPIKNSSSQQQPIPTRASNHHHHMSPTTSHHGASSHHYHHSAAQHGTSNMRVPYNSSSMPHATTNSQPVPYHVDSLHSYGSSNKASHHMDMYPSVQQPTASSSHPSTQHFPIRHSQQSSWSHGSEAGSHNMYPPGVASASSTSSSRKVRSGSGASGVVAAASRENETPQSSSNYTFEHPVKINTHQKKKAKESTDDYNEDKKNWKKKRLFSLDEVTDLVAFVKQRSDSQELARDVNYAIFKEYEKLQGERRRASVYRKKYVQLFERNLIGKDGTIDPSLFQEYDQRSYPKISSKSYASEDVPSKEESTKRKYDEESFSESDDSLDEEKKGGGSDSPVHVPSTASYKRAKSDTKNVMEENTNYEESEKDSTPTTRTSSEMQHDSKITICVSLNGRNYLHILERDSFKSTEQLFVHFNEQSYSSLRGLSTTSNTSVEDENNQAPTDHLQLQTIDYFDNAFQEWIEVNSLSIQRVLGTHPIKLRLNIA</sequence>
<keyword evidence="3" id="KW-1185">Reference proteome</keyword>
<feature type="region of interest" description="Disordered" evidence="1">
    <location>
        <begin position="202"/>
        <end position="592"/>
    </location>
</feature>
<reference evidence="2 3" key="1">
    <citation type="journal article" date="2019" name="Sci. Rep.">
        <title>Nanopore sequencing improves the draft genome of the human pathogenic amoeba Naegleria fowleri.</title>
        <authorList>
            <person name="Liechti N."/>
            <person name="Schurch N."/>
            <person name="Bruggmann R."/>
            <person name="Wittwer M."/>
        </authorList>
    </citation>
    <scope>NUCLEOTIDE SEQUENCE [LARGE SCALE GENOMIC DNA]</scope>
    <source>
        <strain evidence="2 3">ATCC 30894</strain>
    </source>
</reference>
<dbReference type="OrthoDB" id="10531521at2759"/>
<evidence type="ECO:0000313" key="2">
    <source>
        <dbReference type="EMBL" id="KAF0974207.1"/>
    </source>
</evidence>
<evidence type="ECO:0000313" key="3">
    <source>
        <dbReference type="Proteomes" id="UP000444721"/>
    </source>
</evidence>
<feature type="region of interest" description="Disordered" evidence="1">
    <location>
        <begin position="1"/>
        <end position="60"/>
    </location>
</feature>
<feature type="compositionally biased region" description="Low complexity" evidence="1">
    <location>
        <begin position="230"/>
        <end position="248"/>
    </location>
</feature>
<feature type="compositionally biased region" description="Low complexity" evidence="1">
    <location>
        <begin position="531"/>
        <end position="558"/>
    </location>
</feature>
<feature type="compositionally biased region" description="Basic and acidic residues" evidence="1">
    <location>
        <begin position="697"/>
        <end position="710"/>
    </location>
</feature>
<dbReference type="Proteomes" id="UP000444721">
    <property type="component" value="Unassembled WGS sequence"/>
</dbReference>